<evidence type="ECO:0000256" key="19">
    <source>
        <dbReference type="ARBA" id="ARBA00023209"/>
    </source>
</evidence>
<keyword evidence="11" id="KW-0479">Metal-binding</keyword>
<reference evidence="23" key="1">
    <citation type="journal article" date="2019" name="Int. J. Syst. Evol. Microbiol.">
        <title>The Global Catalogue of Microorganisms (GCM) 10K type strain sequencing project: providing services to taxonomists for standard genome sequencing and annotation.</title>
        <authorList>
            <consortium name="The Broad Institute Genomics Platform"/>
            <consortium name="The Broad Institute Genome Sequencing Center for Infectious Disease"/>
            <person name="Wu L."/>
            <person name="Ma J."/>
        </authorList>
    </citation>
    <scope>NUCLEOTIDE SEQUENCE [LARGE SCALE GENOMIC DNA]</scope>
    <source>
        <strain evidence="23">NBRC 103166</strain>
    </source>
</reference>
<evidence type="ECO:0000256" key="1">
    <source>
        <dbReference type="ARBA" id="ARBA00001946"/>
    </source>
</evidence>
<dbReference type="EC" id="2.7.1.107" evidence="4 21"/>
<dbReference type="CDD" id="cd14264">
    <property type="entry name" value="DAGK_IM"/>
    <property type="match status" value="1"/>
</dbReference>
<evidence type="ECO:0000313" key="22">
    <source>
        <dbReference type="EMBL" id="GLS90674.1"/>
    </source>
</evidence>
<keyword evidence="17 21" id="KW-0443">Lipid metabolism</keyword>
<evidence type="ECO:0000256" key="16">
    <source>
        <dbReference type="ARBA" id="ARBA00022989"/>
    </source>
</evidence>
<feature type="transmembrane region" description="Helical" evidence="21">
    <location>
        <begin position="119"/>
        <end position="138"/>
    </location>
</feature>
<dbReference type="Pfam" id="PF01219">
    <property type="entry name" value="DAGK_prokar"/>
    <property type="match status" value="1"/>
</dbReference>
<keyword evidence="23" id="KW-1185">Reference proteome</keyword>
<comment type="function">
    <text evidence="21">Catalyzes the ATP-dependent phosphorylation of sn-l,2-diacylglycerol (DAG) to phosphatidic acid. Involved in the recycling of diacylglycerol produced as a by-product during membrane-derived oligosaccharide (MDO) biosynthesis.</text>
</comment>
<evidence type="ECO:0000256" key="3">
    <source>
        <dbReference type="ARBA" id="ARBA00005967"/>
    </source>
</evidence>
<evidence type="ECO:0000256" key="15">
    <source>
        <dbReference type="ARBA" id="ARBA00022842"/>
    </source>
</evidence>
<evidence type="ECO:0000256" key="5">
    <source>
        <dbReference type="ARBA" id="ARBA00017575"/>
    </source>
</evidence>
<evidence type="ECO:0000313" key="23">
    <source>
        <dbReference type="Proteomes" id="UP001157353"/>
    </source>
</evidence>
<comment type="similarity">
    <text evidence="3 21">Belongs to the bacterial diacylglycerol kinase family.</text>
</comment>
<evidence type="ECO:0000256" key="17">
    <source>
        <dbReference type="ARBA" id="ARBA00023098"/>
    </source>
</evidence>
<protein>
    <recommendedName>
        <fullName evidence="5 21">Diacylglycerol kinase</fullName>
        <ecNumber evidence="4 21">2.7.1.107</ecNumber>
    </recommendedName>
</protein>
<keyword evidence="16 21" id="KW-1133">Transmembrane helix</keyword>
<dbReference type="InterPro" id="IPR033718">
    <property type="entry name" value="DAGK_prok"/>
</dbReference>
<dbReference type="InterPro" id="IPR036945">
    <property type="entry name" value="DAGK_sf"/>
</dbReference>
<dbReference type="Gene3D" id="1.10.287.3610">
    <property type="match status" value="1"/>
</dbReference>
<comment type="subcellular location">
    <subcellularLocation>
        <location evidence="2 21">Cell inner membrane</location>
        <topology evidence="2 21">Multi-pass membrane protein</topology>
    </subcellularLocation>
</comment>
<dbReference type="PANTHER" id="PTHR34299">
    <property type="entry name" value="DIACYLGLYCEROL KINASE"/>
    <property type="match status" value="1"/>
</dbReference>
<evidence type="ECO:0000256" key="20">
    <source>
        <dbReference type="ARBA" id="ARBA00023264"/>
    </source>
</evidence>
<keyword evidence="14 21" id="KW-0067">ATP-binding</keyword>
<keyword evidence="6" id="KW-1003">Cell membrane</keyword>
<evidence type="ECO:0000256" key="4">
    <source>
        <dbReference type="ARBA" id="ARBA00012133"/>
    </source>
</evidence>
<keyword evidence="18 21" id="KW-0472">Membrane</keyword>
<name>A0ABQ6DZS2_9GAMM</name>
<evidence type="ECO:0000256" key="9">
    <source>
        <dbReference type="ARBA" id="ARBA00022679"/>
    </source>
</evidence>
<comment type="catalytic activity">
    <reaction evidence="21">
        <text>a 1,2-diacyl-sn-glycerol + ATP = a 1,2-diacyl-sn-glycero-3-phosphate + ADP + H(+)</text>
        <dbReference type="Rhea" id="RHEA:10272"/>
        <dbReference type="ChEBI" id="CHEBI:15378"/>
        <dbReference type="ChEBI" id="CHEBI:17815"/>
        <dbReference type="ChEBI" id="CHEBI:30616"/>
        <dbReference type="ChEBI" id="CHEBI:58608"/>
        <dbReference type="ChEBI" id="CHEBI:456216"/>
        <dbReference type="EC" id="2.7.1.107"/>
    </reaction>
</comment>
<comment type="cofactor">
    <cofactor evidence="1">
        <name>Mg(2+)</name>
        <dbReference type="ChEBI" id="CHEBI:18420"/>
    </cofactor>
</comment>
<evidence type="ECO:0000256" key="18">
    <source>
        <dbReference type="ARBA" id="ARBA00023136"/>
    </source>
</evidence>
<keyword evidence="15" id="KW-0460">Magnesium</keyword>
<evidence type="ECO:0000256" key="10">
    <source>
        <dbReference type="ARBA" id="ARBA00022692"/>
    </source>
</evidence>
<evidence type="ECO:0000256" key="21">
    <source>
        <dbReference type="RuleBase" id="RU363065"/>
    </source>
</evidence>
<dbReference type="GO" id="GO:0016301">
    <property type="term" value="F:kinase activity"/>
    <property type="evidence" value="ECO:0007669"/>
    <property type="project" value="UniProtKB-KW"/>
</dbReference>
<evidence type="ECO:0000256" key="8">
    <source>
        <dbReference type="ARBA" id="ARBA00022519"/>
    </source>
</evidence>
<gene>
    <name evidence="22" type="ORF">GCM10007916_17410</name>
</gene>
<dbReference type="EMBL" id="BSPQ01000005">
    <property type="protein sequence ID" value="GLS90674.1"/>
    <property type="molecule type" value="Genomic_DNA"/>
</dbReference>
<feature type="transmembrane region" description="Helical" evidence="21">
    <location>
        <begin position="76"/>
        <end position="99"/>
    </location>
</feature>
<organism evidence="22 23">
    <name type="scientific">Psychromonas marina</name>
    <dbReference type="NCBI Taxonomy" id="88364"/>
    <lineage>
        <taxon>Bacteria</taxon>
        <taxon>Pseudomonadati</taxon>
        <taxon>Pseudomonadota</taxon>
        <taxon>Gammaproteobacteria</taxon>
        <taxon>Alteromonadales</taxon>
        <taxon>Psychromonadaceae</taxon>
        <taxon>Psychromonas</taxon>
    </lineage>
</organism>
<keyword evidence="9 21" id="KW-0808">Transferase</keyword>
<evidence type="ECO:0000256" key="14">
    <source>
        <dbReference type="ARBA" id="ARBA00022840"/>
    </source>
</evidence>
<keyword evidence="13 21" id="KW-0418">Kinase</keyword>
<dbReference type="PANTHER" id="PTHR34299:SF1">
    <property type="entry name" value="DIACYLGLYCEROL KINASE"/>
    <property type="match status" value="1"/>
</dbReference>
<keyword evidence="20 21" id="KW-1208">Phospholipid metabolism</keyword>
<evidence type="ECO:0000256" key="7">
    <source>
        <dbReference type="ARBA" id="ARBA00022516"/>
    </source>
</evidence>
<comment type="caution">
    <text evidence="22">The sequence shown here is derived from an EMBL/GenBank/DDBJ whole genome shotgun (WGS) entry which is preliminary data.</text>
</comment>
<dbReference type="Proteomes" id="UP001157353">
    <property type="component" value="Unassembled WGS sequence"/>
</dbReference>
<keyword evidence="12 21" id="KW-0547">Nucleotide-binding</keyword>
<sequence>MSRRFVKVAPLDHSAIGNIAMQKNSGLKRIILATGYSIQGLKSAFKYEAAFRQELLLAAILIPLACYLDVSQVERILLIAPVILVIIIEIINSAIEAVVDRIGSEKHELSGRAKDQGSAAVLIALLLTAYIWIEILFLA</sequence>
<evidence type="ECO:0000256" key="2">
    <source>
        <dbReference type="ARBA" id="ARBA00004429"/>
    </source>
</evidence>
<evidence type="ECO:0000256" key="13">
    <source>
        <dbReference type="ARBA" id="ARBA00022777"/>
    </source>
</evidence>
<keyword evidence="8 21" id="KW-0997">Cell inner membrane</keyword>
<keyword evidence="10 21" id="KW-0812">Transmembrane</keyword>
<evidence type="ECO:0000256" key="11">
    <source>
        <dbReference type="ARBA" id="ARBA00022723"/>
    </source>
</evidence>
<evidence type="ECO:0000256" key="12">
    <source>
        <dbReference type="ARBA" id="ARBA00022741"/>
    </source>
</evidence>
<evidence type="ECO:0000256" key="6">
    <source>
        <dbReference type="ARBA" id="ARBA00022475"/>
    </source>
</evidence>
<keyword evidence="19" id="KW-0594">Phospholipid biosynthesis</keyword>
<comment type="caution">
    <text evidence="21">Lacks conserved residue(s) required for the propagation of feature annotation.</text>
</comment>
<dbReference type="PROSITE" id="PS01069">
    <property type="entry name" value="DAGK_PROKAR"/>
    <property type="match status" value="1"/>
</dbReference>
<dbReference type="InterPro" id="IPR000829">
    <property type="entry name" value="DAGK"/>
</dbReference>
<proteinExistence type="inferred from homology"/>
<accession>A0ABQ6DZS2</accession>
<keyword evidence="7" id="KW-0444">Lipid biosynthesis</keyword>